<accession>A0A8C5AZ86</accession>
<feature type="region of interest" description="Disordered" evidence="1">
    <location>
        <begin position="52"/>
        <end position="73"/>
    </location>
</feature>
<organism evidence="2 3">
    <name type="scientific">Gadus morhua</name>
    <name type="common">Atlantic cod</name>
    <dbReference type="NCBI Taxonomy" id="8049"/>
    <lineage>
        <taxon>Eukaryota</taxon>
        <taxon>Metazoa</taxon>
        <taxon>Chordata</taxon>
        <taxon>Craniata</taxon>
        <taxon>Vertebrata</taxon>
        <taxon>Euteleostomi</taxon>
        <taxon>Actinopterygii</taxon>
        <taxon>Neopterygii</taxon>
        <taxon>Teleostei</taxon>
        <taxon>Neoteleostei</taxon>
        <taxon>Acanthomorphata</taxon>
        <taxon>Zeiogadaria</taxon>
        <taxon>Gadariae</taxon>
        <taxon>Gadiformes</taxon>
        <taxon>Gadoidei</taxon>
        <taxon>Gadidae</taxon>
        <taxon>Gadus</taxon>
    </lineage>
</organism>
<keyword evidence="3" id="KW-1185">Reference proteome</keyword>
<evidence type="ECO:0000256" key="1">
    <source>
        <dbReference type="SAM" id="MobiDB-lite"/>
    </source>
</evidence>
<protein>
    <submittedName>
        <fullName evidence="2">Uncharacterized protein</fullName>
    </submittedName>
</protein>
<sequence>MACRELNPVVPRAISHDSIFTPEELPKEAVLDQTMSQENVSDKVRNLQVLQPYGASAESSQGDSPCGDHAYRN</sequence>
<dbReference type="Ensembl" id="ENSGMOT00000056054.1">
    <property type="protein sequence ID" value="ENSGMOP00000036755.1"/>
    <property type="gene ID" value="ENSGMOG00000034191.1"/>
</dbReference>
<dbReference type="GeneTree" id="ENSGT01030000236612"/>
<proteinExistence type="predicted"/>
<dbReference type="AlphaFoldDB" id="A0A8C5AZ86"/>
<reference evidence="2" key="1">
    <citation type="submission" date="2025-08" db="UniProtKB">
        <authorList>
            <consortium name="Ensembl"/>
        </authorList>
    </citation>
    <scope>IDENTIFICATION</scope>
</reference>
<name>A0A8C5AZ86_GADMO</name>
<evidence type="ECO:0000313" key="3">
    <source>
        <dbReference type="Proteomes" id="UP000694546"/>
    </source>
</evidence>
<reference evidence="2" key="2">
    <citation type="submission" date="2025-09" db="UniProtKB">
        <authorList>
            <consortium name="Ensembl"/>
        </authorList>
    </citation>
    <scope>IDENTIFICATION</scope>
</reference>
<evidence type="ECO:0000313" key="2">
    <source>
        <dbReference type="Ensembl" id="ENSGMOP00000036755.1"/>
    </source>
</evidence>
<dbReference type="Proteomes" id="UP000694546">
    <property type="component" value="Chromosome 12"/>
</dbReference>